<protein>
    <submittedName>
        <fullName evidence="1">Uncharacterized protein</fullName>
    </submittedName>
</protein>
<name>A0ABU3CWA4_9FLAO</name>
<accession>A0ABU3CWA4</accession>
<dbReference type="RefSeq" id="WP_311484429.1">
    <property type="nucleotide sequence ID" value="NZ_JAVRHP010000036.1"/>
</dbReference>
<dbReference type="Proteomes" id="UP001248819">
    <property type="component" value="Unassembled WGS sequence"/>
</dbReference>
<proteinExistence type="predicted"/>
<evidence type="ECO:0000313" key="1">
    <source>
        <dbReference type="EMBL" id="MDT0650200.1"/>
    </source>
</evidence>
<keyword evidence="2" id="KW-1185">Reference proteome</keyword>
<comment type="caution">
    <text evidence="1">The sequence shown here is derived from an EMBL/GenBank/DDBJ whole genome shotgun (WGS) entry which is preliminary data.</text>
</comment>
<gene>
    <name evidence="1" type="ORF">RM529_08600</name>
</gene>
<evidence type="ECO:0000313" key="2">
    <source>
        <dbReference type="Proteomes" id="UP001248819"/>
    </source>
</evidence>
<organism evidence="1 2">
    <name type="scientific">Autumnicola edwardsiae</name>
    <dbReference type="NCBI Taxonomy" id="3075594"/>
    <lineage>
        <taxon>Bacteria</taxon>
        <taxon>Pseudomonadati</taxon>
        <taxon>Bacteroidota</taxon>
        <taxon>Flavobacteriia</taxon>
        <taxon>Flavobacteriales</taxon>
        <taxon>Flavobacteriaceae</taxon>
        <taxon>Autumnicola</taxon>
    </lineage>
</organism>
<sequence>MKIAVVTGLLTKRNMDVNTESPPNLPGGEELIIDTLIGCRFHEYFFLFPGAIPPSGVKEIIFLM</sequence>
<reference evidence="1 2" key="1">
    <citation type="submission" date="2023-09" db="EMBL/GenBank/DDBJ databases">
        <authorList>
            <person name="Rey-Velasco X."/>
        </authorList>
    </citation>
    <scope>NUCLEOTIDE SEQUENCE [LARGE SCALE GENOMIC DNA]</scope>
    <source>
        <strain evidence="1 2">F297</strain>
    </source>
</reference>
<dbReference type="EMBL" id="JAVRHP010000036">
    <property type="protein sequence ID" value="MDT0650200.1"/>
    <property type="molecule type" value="Genomic_DNA"/>
</dbReference>